<proteinExistence type="predicted"/>
<reference evidence="2" key="2">
    <citation type="submission" date="2014-09" db="EMBL/GenBank/DDBJ databases">
        <authorList>
            <consortium name="NBRP consortium"/>
            <person name="Sawabe T."/>
            <person name="Meirelles P."/>
            <person name="Nakanishi M."/>
            <person name="Sayaka M."/>
            <person name="Hattori M."/>
            <person name="Ohkuma M."/>
        </authorList>
    </citation>
    <scope>NUCLEOTIDE SEQUENCE [LARGE SCALE GENOMIC DNA]</scope>
    <source>
        <strain evidence="2">JCM 19239</strain>
    </source>
</reference>
<dbReference type="PROSITE" id="PS51257">
    <property type="entry name" value="PROKAR_LIPOPROTEIN"/>
    <property type="match status" value="1"/>
</dbReference>
<reference evidence="2" key="1">
    <citation type="submission" date="2014-09" db="EMBL/GenBank/DDBJ databases">
        <title>Vibrio variabilis JCM 19239. (C206) whole genome shotgun sequence.</title>
        <authorList>
            <person name="Sawabe T."/>
            <person name="Meirelles P."/>
            <person name="Nakanishi M."/>
            <person name="Sayaka M."/>
            <person name="Hattori M."/>
            <person name="Ohkuma M."/>
        </authorList>
    </citation>
    <scope>NUCLEOTIDE SEQUENCE [LARGE SCALE GENOMIC DNA]</scope>
    <source>
        <strain evidence="2">JCM 19239</strain>
    </source>
</reference>
<protein>
    <submittedName>
        <fullName evidence="1">Uncharacterized protein</fullName>
    </submittedName>
</protein>
<sequence length="39" mass="4622">MKEKFVQRLVTQINLMLVSCFLNTSWDKGELEFDSTTRL</sequence>
<evidence type="ECO:0000313" key="1">
    <source>
        <dbReference type="EMBL" id="GAL31061.1"/>
    </source>
</evidence>
<dbReference type="Proteomes" id="UP000029223">
    <property type="component" value="Unassembled WGS sequence"/>
</dbReference>
<comment type="caution">
    <text evidence="1">The sequence shown here is derived from an EMBL/GenBank/DDBJ whole genome shotgun (WGS) entry which is preliminary data.</text>
</comment>
<dbReference type="EMBL" id="BBMS01000128">
    <property type="protein sequence ID" value="GAL31061.1"/>
    <property type="molecule type" value="Genomic_DNA"/>
</dbReference>
<name>A0ABQ0JQL4_9VIBR</name>
<gene>
    <name evidence="1" type="ORF">JCM19239_2729</name>
</gene>
<keyword evidence="2" id="KW-1185">Reference proteome</keyword>
<accession>A0ABQ0JQL4</accession>
<evidence type="ECO:0000313" key="2">
    <source>
        <dbReference type="Proteomes" id="UP000029223"/>
    </source>
</evidence>
<organism evidence="1 2">
    <name type="scientific">Vibrio variabilis</name>
    <dbReference type="NCBI Taxonomy" id="990271"/>
    <lineage>
        <taxon>Bacteria</taxon>
        <taxon>Pseudomonadati</taxon>
        <taxon>Pseudomonadota</taxon>
        <taxon>Gammaproteobacteria</taxon>
        <taxon>Vibrionales</taxon>
        <taxon>Vibrionaceae</taxon>
        <taxon>Vibrio</taxon>
    </lineage>
</organism>